<feature type="compositionally biased region" description="Basic and acidic residues" evidence="1">
    <location>
        <begin position="607"/>
        <end position="631"/>
    </location>
</feature>
<reference evidence="2" key="1">
    <citation type="journal article" date="2021" name="Nat. Commun.">
        <title>Genetic determinants of endophytism in the Arabidopsis root mycobiome.</title>
        <authorList>
            <person name="Mesny F."/>
            <person name="Miyauchi S."/>
            <person name="Thiergart T."/>
            <person name="Pickel B."/>
            <person name="Atanasova L."/>
            <person name="Karlsson M."/>
            <person name="Huettel B."/>
            <person name="Barry K.W."/>
            <person name="Haridas S."/>
            <person name="Chen C."/>
            <person name="Bauer D."/>
            <person name="Andreopoulos W."/>
            <person name="Pangilinan J."/>
            <person name="LaButti K."/>
            <person name="Riley R."/>
            <person name="Lipzen A."/>
            <person name="Clum A."/>
            <person name="Drula E."/>
            <person name="Henrissat B."/>
            <person name="Kohler A."/>
            <person name="Grigoriev I.V."/>
            <person name="Martin F.M."/>
            <person name="Hacquard S."/>
        </authorList>
    </citation>
    <scope>NUCLEOTIDE SEQUENCE</scope>
    <source>
        <strain evidence="2">FSSC 5 MPI-SDFR-AT-0091</strain>
    </source>
</reference>
<proteinExistence type="predicted"/>
<evidence type="ECO:0000313" key="3">
    <source>
        <dbReference type="Proteomes" id="UP000736672"/>
    </source>
</evidence>
<organism evidence="2 3">
    <name type="scientific">Fusarium solani</name>
    <name type="common">Filamentous fungus</name>
    <dbReference type="NCBI Taxonomy" id="169388"/>
    <lineage>
        <taxon>Eukaryota</taxon>
        <taxon>Fungi</taxon>
        <taxon>Dikarya</taxon>
        <taxon>Ascomycota</taxon>
        <taxon>Pezizomycotina</taxon>
        <taxon>Sordariomycetes</taxon>
        <taxon>Hypocreomycetidae</taxon>
        <taxon>Hypocreales</taxon>
        <taxon>Nectriaceae</taxon>
        <taxon>Fusarium</taxon>
        <taxon>Fusarium solani species complex</taxon>
    </lineage>
</organism>
<feature type="compositionally biased region" description="Polar residues" evidence="1">
    <location>
        <begin position="192"/>
        <end position="207"/>
    </location>
</feature>
<dbReference type="Proteomes" id="UP000736672">
    <property type="component" value="Unassembled WGS sequence"/>
</dbReference>
<sequence>MAFDQLDGFSVPVNQDARYITREDQEAATRLEKEGLSRPLTISTVTATSIYLVVWHEQHEAAVHLILSPFTLPQVPQQTFYRAFFWYIRCCNDGPAEDYITTVVGRVYHIYFPLGKCQFGEDNRQELPFVNAVEGTSCHDRAQLGLDHLQQPPHSALKRREYDSSHNLIAAYDTAAKGGLGRPPKRRQLLSNDLESGYGSDNLQYGPQQAEPEDDNLEQDELEQDEPEQDEPEQDEPEQDEPEQDEPEQDEPEQDEPEKRKLERRAATVKKEAQALVKKASAGLKELGVKEFITALPLQLTDGCVEVNISEDQYSFQDSTVMWEWAQEFGITAQGTKWTVFLVSSCLRIVEKKLGKNVSALDESQELKRRRWATGVLTMNRIVNQMGIMGLRLYDVYAKKDFIFHNCSTKAEEVRNAVADMTAKALSTVEILISTDARVLFLPHLIWAILDSKLEEGEKLPQADVCKILGLGEFANFQIHSPFVPFDQLYLEQERLQRPPEQHSVSAGSPGPAPLSQEASTQFASSQSNRNTQSLAPPESEPIAIRNHVAETPGLQPVLASPPTAISGNEAETLTSSGPMTFDVRRLQTGASANARPSSETWSENTGLRDRVVPHEASESRRFLQELRDSVPHSPALPVDRLLDTSPSSPHMTSVQQQQRVLESNQPLQFPVPSSDRALPENGPREILSHSTSMAPNSQDQSEYIHTRQDLSACNHAPGTQNHNHPATPSVQEQADCRAQMQTPGFLPGQPESSQPRSHATEAAGVEAPEGGDVLTRASSRDTPRSAYNNPLDDTSFWDDLLDEKDQASMDTLFSVLDANVVDWDEILSSVQRGS</sequence>
<feature type="compositionally biased region" description="Polar residues" evidence="1">
    <location>
        <begin position="564"/>
        <end position="579"/>
    </location>
</feature>
<dbReference type="EMBL" id="JAGTJS010000029">
    <property type="protein sequence ID" value="KAH7232520.1"/>
    <property type="molecule type" value="Genomic_DNA"/>
</dbReference>
<comment type="caution">
    <text evidence="2">The sequence shown here is derived from an EMBL/GenBank/DDBJ whole genome shotgun (WGS) entry which is preliminary data.</text>
</comment>
<feature type="compositionally biased region" description="Acidic residues" evidence="1">
    <location>
        <begin position="211"/>
        <end position="256"/>
    </location>
</feature>
<feature type="compositionally biased region" description="Basic and acidic residues" evidence="1">
    <location>
        <begin position="257"/>
        <end position="266"/>
    </location>
</feature>
<feature type="compositionally biased region" description="Polar residues" evidence="1">
    <location>
        <begin position="645"/>
        <end position="668"/>
    </location>
</feature>
<keyword evidence="3" id="KW-1185">Reference proteome</keyword>
<feature type="compositionally biased region" description="Polar residues" evidence="1">
    <location>
        <begin position="689"/>
        <end position="702"/>
    </location>
</feature>
<feature type="region of interest" description="Disordered" evidence="1">
    <location>
        <begin position="192"/>
        <end position="266"/>
    </location>
</feature>
<feature type="region of interest" description="Disordered" evidence="1">
    <location>
        <begin position="497"/>
        <end position="539"/>
    </location>
</feature>
<dbReference type="OrthoDB" id="5107061at2759"/>
<dbReference type="AlphaFoldDB" id="A0A9P9G5R0"/>
<feature type="compositionally biased region" description="Polar residues" evidence="1">
    <location>
        <begin position="517"/>
        <end position="535"/>
    </location>
</feature>
<evidence type="ECO:0000313" key="2">
    <source>
        <dbReference type="EMBL" id="KAH7232520.1"/>
    </source>
</evidence>
<feature type="region of interest" description="Disordered" evidence="1">
    <location>
        <begin position="554"/>
        <end position="796"/>
    </location>
</feature>
<feature type="compositionally biased region" description="Polar residues" evidence="1">
    <location>
        <begin position="589"/>
        <end position="606"/>
    </location>
</feature>
<accession>A0A9P9G5R0</accession>
<feature type="compositionally biased region" description="Polar residues" evidence="1">
    <location>
        <begin position="718"/>
        <end position="733"/>
    </location>
</feature>
<evidence type="ECO:0000256" key="1">
    <source>
        <dbReference type="SAM" id="MobiDB-lite"/>
    </source>
</evidence>
<protein>
    <submittedName>
        <fullName evidence="2">Uncharacterized protein</fullName>
    </submittedName>
</protein>
<gene>
    <name evidence="2" type="ORF">B0J15DRAFT_555356</name>
</gene>
<name>A0A9P9G5R0_FUSSL</name>